<sequence length="546" mass="62525">MKFTVDFPSGDRYIIKVDAIEELEDAIAKKFGHQFDDLNIYFEDKEEGWCVLDFDDISLLFDRKSNSLRGSFRNLTDKDNGDDIPDEPTPYIPEACEEPILGAREEPILGAREEPMFGAREEPILGAREEPIPIDPEISINDQETNPSSSQKRWPHPFIIHDHIVRQSTLDVLNQQRLLSQSSRSCLLSGIFNEVTTKYQLYFPTNSNYIEMSKAIIEKWPHLVNSHHNYGDAVNFFHRRLKTAFKNLRGKIHTPIPEIINKRVKFGKRRAVGDGESNVSKRTKLSWGVPNYLPPRIEGENDQSQMVHINTIQKESRKVSAQRDHQRSSFAMVQTFPDRRKMIVHEVNPIAIIIEQYPLLASKSEIFSEFSRLVGGWTIISRLETIKDVPILRITTTCEKNYLTNVRAMLAGCRTEESRLYVKNCLKMMLTSFLLRESTFSIFDQTKSYPRLVGTSASFDETDLSTALLESASFVVKIEDQIIAQANNFIEAFGIMTASYYVFNLAYPKELECTLTFIQKYILDIGDSTKTPARVSGLVNKLKKLS</sequence>
<reference evidence="1" key="1">
    <citation type="submission" date="2021-01" db="UniProtKB">
        <authorList>
            <consortium name="EnsemblMetazoa"/>
        </authorList>
    </citation>
    <scope>IDENTIFICATION</scope>
</reference>
<dbReference type="OrthoDB" id="6512834at2759"/>
<dbReference type="Proteomes" id="UP000594262">
    <property type="component" value="Unplaced"/>
</dbReference>
<evidence type="ECO:0000313" key="1">
    <source>
        <dbReference type="EnsemblMetazoa" id="CLYHEMP001733.2"/>
    </source>
</evidence>
<dbReference type="PANTHER" id="PTHR31025:SF9">
    <property type="entry name" value="SI:DKEY-286J15.1"/>
    <property type="match status" value="1"/>
</dbReference>
<organism evidence="1 2">
    <name type="scientific">Clytia hemisphaerica</name>
    <dbReference type="NCBI Taxonomy" id="252671"/>
    <lineage>
        <taxon>Eukaryota</taxon>
        <taxon>Metazoa</taxon>
        <taxon>Cnidaria</taxon>
        <taxon>Hydrozoa</taxon>
        <taxon>Hydroidolina</taxon>
        <taxon>Leptothecata</taxon>
        <taxon>Obeliida</taxon>
        <taxon>Clytiidae</taxon>
        <taxon>Clytia</taxon>
    </lineage>
</organism>
<dbReference type="RefSeq" id="XP_066914361.1">
    <property type="nucleotide sequence ID" value="XM_067058260.1"/>
</dbReference>
<proteinExistence type="predicted"/>
<dbReference type="GeneID" id="136801620"/>
<evidence type="ECO:0000313" key="2">
    <source>
        <dbReference type="Proteomes" id="UP000594262"/>
    </source>
</evidence>
<dbReference type="PANTHER" id="PTHR31025">
    <property type="entry name" value="SI:CH211-196P9.1-RELATED"/>
    <property type="match status" value="1"/>
</dbReference>
<evidence type="ECO:0008006" key="3">
    <source>
        <dbReference type="Google" id="ProtNLM"/>
    </source>
</evidence>
<protein>
    <recommendedName>
        <fullName evidence="3">PB1 domain-containing protein</fullName>
    </recommendedName>
</protein>
<accession>A0A7M5V160</accession>
<dbReference type="AlphaFoldDB" id="A0A7M5V160"/>
<keyword evidence="2" id="KW-1185">Reference proteome</keyword>
<name>A0A7M5V160_9CNID</name>
<dbReference type="EnsemblMetazoa" id="CLYHEMT001733.2">
    <property type="protein sequence ID" value="CLYHEMP001733.2"/>
    <property type="gene ID" value="CLYHEMG001733"/>
</dbReference>